<dbReference type="AlphaFoldDB" id="A0A5C4RX54"/>
<dbReference type="InterPro" id="IPR000888">
    <property type="entry name" value="RmlC-like"/>
</dbReference>
<name>A0A5C4RX54_9GAMM</name>
<dbReference type="OrthoDB" id="9800680at2"/>
<comment type="function">
    <text evidence="2">Catalyzes the epimerization of the C3' and C5'positions of dTDP-6-deoxy-D-xylo-4-hexulose, forming dTDP-6-deoxy-L-lyxo-4-hexulose.</text>
</comment>
<evidence type="ECO:0000256" key="1">
    <source>
        <dbReference type="ARBA" id="ARBA00001298"/>
    </source>
</evidence>
<feature type="active site" description="Proton acceptor" evidence="8">
    <location>
        <position position="58"/>
    </location>
</feature>
<protein>
    <recommendedName>
        <fullName evidence="4">dTDP-4-dehydrorhamnose 3,5-epimerase</fullName>
        <ecNumber evidence="3">5.1.3.13</ecNumber>
    </recommendedName>
    <alternativeName>
        <fullName evidence="6">Thymidine diphospho-4-keto-rhamnose 3,5-epimerase</fullName>
    </alternativeName>
    <alternativeName>
        <fullName evidence="5">dTDP-4-keto-6-deoxyglucose 3,5-epimerase</fullName>
    </alternativeName>
    <alternativeName>
        <fullName evidence="7">dTDP-6-deoxy-D-xylo-4-hexulose 3,5-epimerase</fullName>
    </alternativeName>
</protein>
<gene>
    <name evidence="10" type="ORF">E1B00_06975</name>
</gene>
<evidence type="ECO:0000256" key="4">
    <source>
        <dbReference type="ARBA" id="ARBA00019595"/>
    </source>
</evidence>
<sequence length="179" mass="20058">MKLQSLPLPGLLRIDTEPVADARGQFVRIYCDSAFDGRHFPQVNLSTTRRRGALRGMHFQAPPAAEGKLIRCLRGRVFDVAVDLRAGSPTFLHWHGIELDGEAQTQVYIPEGFAHGFQSLTDDVQLLYFHTAAWSPAHEGRLRHDDPRLAIRWPLPVRDVSAKDANAALLPQDYRGIQA</sequence>
<evidence type="ECO:0000313" key="10">
    <source>
        <dbReference type="EMBL" id="TNJ35489.1"/>
    </source>
</evidence>
<evidence type="ECO:0000256" key="8">
    <source>
        <dbReference type="PIRSR" id="PIRSR600888-1"/>
    </source>
</evidence>
<dbReference type="GO" id="GO:0008830">
    <property type="term" value="F:dTDP-4-dehydrorhamnose 3,5-epimerase activity"/>
    <property type="evidence" value="ECO:0007669"/>
    <property type="project" value="UniProtKB-EC"/>
</dbReference>
<dbReference type="RefSeq" id="WP_139446982.1">
    <property type="nucleotide sequence ID" value="NZ_SMDR01000001.1"/>
</dbReference>
<feature type="site" description="Participates in a stacking interaction with the thymidine ring of dTDP-4-oxo-6-deoxyglucose" evidence="9">
    <location>
        <position position="134"/>
    </location>
</feature>
<evidence type="ECO:0000256" key="9">
    <source>
        <dbReference type="PIRSR" id="PIRSR600888-3"/>
    </source>
</evidence>
<dbReference type="InterPro" id="IPR011051">
    <property type="entry name" value="RmlC_Cupin_sf"/>
</dbReference>
<dbReference type="GO" id="GO:0019305">
    <property type="term" value="P:dTDP-rhamnose biosynthetic process"/>
    <property type="evidence" value="ECO:0007669"/>
    <property type="project" value="TreeGrafter"/>
</dbReference>
<evidence type="ECO:0000256" key="5">
    <source>
        <dbReference type="ARBA" id="ARBA00029758"/>
    </source>
</evidence>
<reference evidence="10 11" key="1">
    <citation type="submission" date="2019-03" db="EMBL/GenBank/DDBJ databases">
        <title>Arenimonas daejeonensis sp. nov., isolated from compost.</title>
        <authorList>
            <person name="Jeon C.O."/>
        </authorList>
    </citation>
    <scope>NUCLEOTIDE SEQUENCE [LARGE SCALE GENOMIC DNA]</scope>
    <source>
        <strain evidence="10 11">R29</strain>
    </source>
</reference>
<proteinExistence type="predicted"/>
<dbReference type="GO" id="GO:0005829">
    <property type="term" value="C:cytosol"/>
    <property type="evidence" value="ECO:0007669"/>
    <property type="project" value="TreeGrafter"/>
</dbReference>
<dbReference type="EMBL" id="SMDR01000001">
    <property type="protein sequence ID" value="TNJ35489.1"/>
    <property type="molecule type" value="Genomic_DNA"/>
</dbReference>
<dbReference type="SUPFAM" id="SSF51182">
    <property type="entry name" value="RmlC-like cupins"/>
    <property type="match status" value="1"/>
</dbReference>
<comment type="caution">
    <text evidence="10">The sequence shown here is derived from an EMBL/GenBank/DDBJ whole genome shotgun (WGS) entry which is preliminary data.</text>
</comment>
<evidence type="ECO:0000313" key="11">
    <source>
        <dbReference type="Proteomes" id="UP000305760"/>
    </source>
</evidence>
<dbReference type="CDD" id="cd00438">
    <property type="entry name" value="cupin_RmlC"/>
    <property type="match status" value="1"/>
</dbReference>
<organism evidence="10 11">
    <name type="scientific">Arenimonas terrae</name>
    <dbReference type="NCBI Taxonomy" id="2546226"/>
    <lineage>
        <taxon>Bacteria</taxon>
        <taxon>Pseudomonadati</taxon>
        <taxon>Pseudomonadota</taxon>
        <taxon>Gammaproteobacteria</taxon>
        <taxon>Lysobacterales</taxon>
        <taxon>Lysobacteraceae</taxon>
        <taxon>Arenimonas</taxon>
    </lineage>
</organism>
<accession>A0A5C4RX54</accession>
<feature type="active site" description="Proton donor" evidence="8">
    <location>
        <position position="128"/>
    </location>
</feature>
<dbReference type="InterPro" id="IPR014710">
    <property type="entry name" value="RmlC-like_jellyroll"/>
</dbReference>
<dbReference type="GO" id="GO:0000271">
    <property type="term" value="P:polysaccharide biosynthetic process"/>
    <property type="evidence" value="ECO:0007669"/>
    <property type="project" value="TreeGrafter"/>
</dbReference>
<dbReference type="Proteomes" id="UP000305760">
    <property type="component" value="Unassembled WGS sequence"/>
</dbReference>
<dbReference type="PANTHER" id="PTHR21047">
    <property type="entry name" value="DTDP-6-DEOXY-D-GLUCOSE-3,5 EPIMERASE"/>
    <property type="match status" value="1"/>
</dbReference>
<comment type="catalytic activity">
    <reaction evidence="1">
        <text>dTDP-4-dehydro-6-deoxy-alpha-D-glucose = dTDP-4-dehydro-beta-L-rhamnose</text>
        <dbReference type="Rhea" id="RHEA:16969"/>
        <dbReference type="ChEBI" id="CHEBI:57649"/>
        <dbReference type="ChEBI" id="CHEBI:62830"/>
        <dbReference type="EC" id="5.1.3.13"/>
    </reaction>
</comment>
<dbReference type="Gene3D" id="2.60.120.10">
    <property type="entry name" value="Jelly Rolls"/>
    <property type="match status" value="1"/>
</dbReference>
<dbReference type="PANTHER" id="PTHR21047:SF2">
    <property type="entry name" value="THYMIDINE DIPHOSPHO-4-KETO-RHAMNOSE 3,5-EPIMERASE"/>
    <property type="match status" value="1"/>
</dbReference>
<evidence type="ECO:0000256" key="3">
    <source>
        <dbReference type="ARBA" id="ARBA00012098"/>
    </source>
</evidence>
<evidence type="ECO:0000256" key="7">
    <source>
        <dbReference type="ARBA" id="ARBA00033311"/>
    </source>
</evidence>
<evidence type="ECO:0000256" key="2">
    <source>
        <dbReference type="ARBA" id="ARBA00001997"/>
    </source>
</evidence>
<keyword evidence="11" id="KW-1185">Reference proteome</keyword>
<dbReference type="EC" id="5.1.3.13" evidence="3"/>
<evidence type="ECO:0000256" key="6">
    <source>
        <dbReference type="ARBA" id="ARBA00031424"/>
    </source>
</evidence>
<dbReference type="Pfam" id="PF00908">
    <property type="entry name" value="dTDP_sugar_isom"/>
    <property type="match status" value="1"/>
</dbReference>